<name>A0A165C459_EXIGL</name>
<organism evidence="2 3">
    <name type="scientific">Exidia glandulosa HHB12029</name>
    <dbReference type="NCBI Taxonomy" id="1314781"/>
    <lineage>
        <taxon>Eukaryota</taxon>
        <taxon>Fungi</taxon>
        <taxon>Dikarya</taxon>
        <taxon>Basidiomycota</taxon>
        <taxon>Agaricomycotina</taxon>
        <taxon>Agaricomycetes</taxon>
        <taxon>Auriculariales</taxon>
        <taxon>Exidiaceae</taxon>
        <taxon>Exidia</taxon>
    </lineage>
</organism>
<feature type="region of interest" description="Disordered" evidence="1">
    <location>
        <begin position="78"/>
        <end position="124"/>
    </location>
</feature>
<accession>A0A165C459</accession>
<evidence type="ECO:0000313" key="2">
    <source>
        <dbReference type="EMBL" id="KZV81782.1"/>
    </source>
</evidence>
<gene>
    <name evidence="2" type="ORF">EXIGLDRAFT_364293</name>
</gene>
<evidence type="ECO:0000313" key="3">
    <source>
        <dbReference type="Proteomes" id="UP000077266"/>
    </source>
</evidence>
<protein>
    <submittedName>
        <fullName evidence="2">Uncharacterized protein</fullName>
    </submittedName>
</protein>
<feature type="compositionally biased region" description="Low complexity" evidence="1">
    <location>
        <begin position="98"/>
        <end position="108"/>
    </location>
</feature>
<dbReference type="OrthoDB" id="10249888at2759"/>
<dbReference type="EMBL" id="KV426368">
    <property type="protein sequence ID" value="KZV81782.1"/>
    <property type="molecule type" value="Genomic_DNA"/>
</dbReference>
<dbReference type="Proteomes" id="UP000077266">
    <property type="component" value="Unassembled WGS sequence"/>
</dbReference>
<dbReference type="InParanoid" id="A0A165C459"/>
<reference evidence="2 3" key="1">
    <citation type="journal article" date="2016" name="Mol. Biol. Evol.">
        <title>Comparative Genomics of Early-Diverging Mushroom-Forming Fungi Provides Insights into the Origins of Lignocellulose Decay Capabilities.</title>
        <authorList>
            <person name="Nagy L.G."/>
            <person name="Riley R."/>
            <person name="Tritt A."/>
            <person name="Adam C."/>
            <person name="Daum C."/>
            <person name="Floudas D."/>
            <person name="Sun H."/>
            <person name="Yadav J.S."/>
            <person name="Pangilinan J."/>
            <person name="Larsson K.H."/>
            <person name="Matsuura K."/>
            <person name="Barry K."/>
            <person name="Labutti K."/>
            <person name="Kuo R."/>
            <person name="Ohm R.A."/>
            <person name="Bhattacharya S.S."/>
            <person name="Shirouzu T."/>
            <person name="Yoshinaga Y."/>
            <person name="Martin F.M."/>
            <person name="Grigoriev I.V."/>
            <person name="Hibbett D.S."/>
        </authorList>
    </citation>
    <scope>NUCLEOTIDE SEQUENCE [LARGE SCALE GENOMIC DNA]</scope>
    <source>
        <strain evidence="2 3">HHB12029</strain>
    </source>
</reference>
<dbReference type="AlphaFoldDB" id="A0A165C459"/>
<keyword evidence="3" id="KW-1185">Reference proteome</keyword>
<sequence length="124" mass="13777">MSGTSNCTTDDGRAQTFAGMQFLFSSVIPPDVRPEESPAQEFGVTCHNDVSPRLTARRPRSILRARDIVWMQWFLDSTPHRTGRPAVPCRRGGGPQVSREVSSASAPAEESHSTTPRKRTKRLR</sequence>
<evidence type="ECO:0000256" key="1">
    <source>
        <dbReference type="SAM" id="MobiDB-lite"/>
    </source>
</evidence>
<proteinExistence type="predicted"/>
<feature type="compositionally biased region" description="Basic residues" evidence="1">
    <location>
        <begin position="115"/>
        <end position="124"/>
    </location>
</feature>